<dbReference type="PANTHER" id="PTHR33841:SF1">
    <property type="entry name" value="DNA METHYLTRANSFERASE A"/>
    <property type="match status" value="1"/>
</dbReference>
<dbReference type="RefSeq" id="WP_379790101.1">
    <property type="nucleotide sequence ID" value="NZ_JBHSQB010000003.1"/>
</dbReference>
<dbReference type="InterPro" id="IPR011639">
    <property type="entry name" value="MethylTrfase_TaqI-like_dom"/>
</dbReference>
<evidence type="ECO:0000313" key="8">
    <source>
        <dbReference type="EMBL" id="MFC6095475.1"/>
    </source>
</evidence>
<dbReference type="Gene3D" id="3.90.1570.30">
    <property type="match status" value="1"/>
</dbReference>
<proteinExistence type="predicted"/>
<dbReference type="InterPro" id="IPR007409">
    <property type="entry name" value="Restrct_endonuc_type1_HsdR_N"/>
</dbReference>
<dbReference type="Proteomes" id="UP001596287">
    <property type="component" value="Unassembled WGS sequence"/>
</dbReference>
<evidence type="ECO:0000256" key="2">
    <source>
        <dbReference type="ARBA" id="ARBA00022603"/>
    </source>
</evidence>
<keyword evidence="4" id="KW-0949">S-adenosyl-L-methionine</keyword>
<dbReference type="Pfam" id="PF04313">
    <property type="entry name" value="HSDR_N"/>
    <property type="match status" value="1"/>
</dbReference>
<dbReference type="EC" id="2.1.1.72" evidence="1"/>
<evidence type="ECO:0000256" key="3">
    <source>
        <dbReference type="ARBA" id="ARBA00022679"/>
    </source>
</evidence>
<evidence type="ECO:0000256" key="5">
    <source>
        <dbReference type="ARBA" id="ARBA00047942"/>
    </source>
</evidence>
<dbReference type="GO" id="GO:0008168">
    <property type="term" value="F:methyltransferase activity"/>
    <property type="evidence" value="ECO:0007669"/>
    <property type="project" value="UniProtKB-KW"/>
</dbReference>
<sequence>MAYKIILEKEESKQQLEALVNAFSKEYAIYKTSKYSEAQLRIDFINPLLKTFGWDVDNENNRSQFLREVLQEESIEVEENESIKKKNPDYTLRLEGSRKLFIEAKKVSIDIEKSGQSAFQVRRYGWNANLGISILTNFDKLIIYDCRYKPNASDDPSIAKYQVFNYTDFLKEFDKLYDLLSIQSISSGYIEEYFSLTQNNLSTFDDYFLSQIEKWRFQLATDIVQNNSGFSEEELNFLIQRLLNRIIFLRICEDREIEKFETLKAVKDYNELKEIFIVSDKKYNSGLFDFIEDHFSLNINLKSEILIGIFNELYYPESPYNFAIIDPAILSQIYERYLGSKIIINGSTEILIVEEPEIAVSSGVVPTPKTIVQNIIRETLENLLTNKTSNDIKLLKISDICCGSGTFLISLYDFLIEKIVLAFIAEGINDDEIMYRTFDGTFHLTLKTKQEFLLQNIYGVDVNPYAVEVTKFSLFLKLLENENEASLNNFLLKYNQKVLPVLDDNIKNGNSLIDEKYFDFNPMALDNNELLFKIRPFNWTNEFPFLSKNMGFDAIIGNPPYVRIQNMVKYMAEGIGYYKDKRFGYSVAKADSFDKYYLFIERAISLIKPTGIVGYIIPNKFFIARGGKALRLLLATNASVDKIIHFGVTQVFPNRSTYTAIIIIDKVTRENIKFIRIKNIQNELRAGNLNYIEYSKTFFSENPWIFLSKNTRTIFDRINNSNTIKLNKIANITVGLQTSKDEIYIFTVSSQTETTFKFIKNGIEYEVEKDICKPCLLDLSFDEFDTVQPNSQMIFPYILTSEKAQVLEEIYFQKKYPLAWRYLNIFKDILLKRSINGSDPRWYQFGRSQSLTKFHNNEKLIWPVLSTRSSYIFDNSNLQFTGGGNGPYYSLISSEDYSPLYFLAILSHPLFEAMVKSGASEFRGAYYSHGKQFIENIPIKKINFSDPLHKKEHDNIVTAVKSIITTKHLYNNTHINSNKNILQRKLSVLQGKLHHAVNKMYDIDENDIKTVLTDEIFTTDLKEI</sequence>
<feature type="domain" description="Type II methyltransferase M.TaqI-like" evidence="7">
    <location>
        <begin position="455"/>
        <end position="652"/>
    </location>
</feature>
<protein>
    <recommendedName>
        <fullName evidence="1">site-specific DNA-methyltransferase (adenine-specific)</fullName>
        <ecNumber evidence="1">2.1.1.72</ecNumber>
    </recommendedName>
</protein>
<evidence type="ECO:0000256" key="4">
    <source>
        <dbReference type="ARBA" id="ARBA00022691"/>
    </source>
</evidence>
<evidence type="ECO:0000256" key="1">
    <source>
        <dbReference type="ARBA" id="ARBA00011900"/>
    </source>
</evidence>
<accession>A0ABW1PJ69</accession>
<reference evidence="9" key="1">
    <citation type="journal article" date="2019" name="Int. J. Syst. Evol. Microbiol.">
        <title>The Global Catalogue of Microorganisms (GCM) 10K type strain sequencing project: providing services to taxonomists for standard genome sequencing and annotation.</title>
        <authorList>
            <consortium name="The Broad Institute Genomics Platform"/>
            <consortium name="The Broad Institute Genome Sequencing Center for Infectious Disease"/>
            <person name="Wu L."/>
            <person name="Ma J."/>
        </authorList>
    </citation>
    <scope>NUCLEOTIDE SEQUENCE [LARGE SCALE GENOMIC DNA]</scope>
    <source>
        <strain evidence="9">CCUG 49679</strain>
    </source>
</reference>
<gene>
    <name evidence="8" type="ORF">ACFPVY_02365</name>
</gene>
<dbReference type="PANTHER" id="PTHR33841">
    <property type="entry name" value="DNA METHYLTRANSFERASE YEEA-RELATED"/>
    <property type="match status" value="1"/>
</dbReference>
<dbReference type="InterPro" id="IPR002052">
    <property type="entry name" value="DNA_methylase_N6_adenine_CS"/>
</dbReference>
<feature type="domain" description="Restriction endonuclease type I HsdR N-terminal" evidence="6">
    <location>
        <begin position="34"/>
        <end position="151"/>
    </location>
</feature>
<comment type="caution">
    <text evidence="8">The sequence shown here is derived from an EMBL/GenBank/DDBJ whole genome shotgun (WGS) entry which is preliminary data.</text>
</comment>
<keyword evidence="3" id="KW-0808">Transferase</keyword>
<keyword evidence="9" id="KW-1185">Reference proteome</keyword>
<dbReference type="GO" id="GO:0032259">
    <property type="term" value="P:methylation"/>
    <property type="evidence" value="ECO:0007669"/>
    <property type="project" value="UniProtKB-KW"/>
</dbReference>
<dbReference type="InterPro" id="IPR029063">
    <property type="entry name" value="SAM-dependent_MTases_sf"/>
</dbReference>
<dbReference type="InterPro" id="IPR050953">
    <property type="entry name" value="N4_N6_ade-DNA_methylase"/>
</dbReference>
<dbReference type="Pfam" id="PF07669">
    <property type="entry name" value="Eco57I"/>
    <property type="match status" value="1"/>
</dbReference>
<dbReference type="Gene3D" id="3.40.50.150">
    <property type="entry name" value="Vaccinia Virus protein VP39"/>
    <property type="match status" value="1"/>
</dbReference>
<organism evidence="8 9">
    <name type="scientific">Flavobacterium qiangtangense</name>
    <dbReference type="NCBI Taxonomy" id="1442595"/>
    <lineage>
        <taxon>Bacteria</taxon>
        <taxon>Pseudomonadati</taxon>
        <taxon>Bacteroidota</taxon>
        <taxon>Flavobacteriia</taxon>
        <taxon>Flavobacteriales</taxon>
        <taxon>Flavobacteriaceae</taxon>
        <taxon>Flavobacterium</taxon>
    </lineage>
</organism>
<dbReference type="PRINTS" id="PR00507">
    <property type="entry name" value="N12N6MTFRASE"/>
</dbReference>
<evidence type="ECO:0000259" key="7">
    <source>
        <dbReference type="Pfam" id="PF07669"/>
    </source>
</evidence>
<evidence type="ECO:0000313" key="9">
    <source>
        <dbReference type="Proteomes" id="UP001596287"/>
    </source>
</evidence>
<evidence type="ECO:0000259" key="6">
    <source>
        <dbReference type="Pfam" id="PF04313"/>
    </source>
</evidence>
<dbReference type="PROSITE" id="PS00092">
    <property type="entry name" value="N6_MTASE"/>
    <property type="match status" value="1"/>
</dbReference>
<comment type="catalytic activity">
    <reaction evidence="5">
        <text>a 2'-deoxyadenosine in DNA + S-adenosyl-L-methionine = an N(6)-methyl-2'-deoxyadenosine in DNA + S-adenosyl-L-homocysteine + H(+)</text>
        <dbReference type="Rhea" id="RHEA:15197"/>
        <dbReference type="Rhea" id="RHEA-COMP:12418"/>
        <dbReference type="Rhea" id="RHEA-COMP:12419"/>
        <dbReference type="ChEBI" id="CHEBI:15378"/>
        <dbReference type="ChEBI" id="CHEBI:57856"/>
        <dbReference type="ChEBI" id="CHEBI:59789"/>
        <dbReference type="ChEBI" id="CHEBI:90615"/>
        <dbReference type="ChEBI" id="CHEBI:90616"/>
        <dbReference type="EC" id="2.1.1.72"/>
    </reaction>
</comment>
<keyword evidence="2 8" id="KW-0489">Methyltransferase</keyword>
<dbReference type="SUPFAM" id="SSF53335">
    <property type="entry name" value="S-adenosyl-L-methionine-dependent methyltransferases"/>
    <property type="match status" value="1"/>
</dbReference>
<name>A0ABW1PJ69_9FLAO</name>
<dbReference type="EMBL" id="JBHSQB010000003">
    <property type="protein sequence ID" value="MFC6095475.1"/>
    <property type="molecule type" value="Genomic_DNA"/>
</dbReference>